<protein>
    <submittedName>
        <fullName evidence="2">tRNA nucleotidyltransferase</fullName>
    </submittedName>
</protein>
<dbReference type="PANTHER" id="PTHR47545">
    <property type="entry name" value="MULTIFUNCTIONAL CCA PROTEIN"/>
    <property type="match status" value="1"/>
</dbReference>
<accession>A0ABU9YX96</accession>
<evidence type="ECO:0000313" key="2">
    <source>
        <dbReference type="EMBL" id="MEN3068388.1"/>
    </source>
</evidence>
<sequence length="288" mass="30554">MAFDFANTSLAKLFAQPGISLLRMAASTSTRAATLDSETLTEMRDAVEHGACEGLAALDIWPELLPGLLSTQPSAMLRSLRECGALAHVLPELDALFGKPQADSKGDLVDLGHHQLAVIDELASQDALLHVRLAGLLYNLGKADSPPEHLPTHYRHIERAVPRIQAVCARFALGAECLDLALLAVAEMERVHKATEMRAGALAVMLGRLGAFAQPQRFAALMQLCAADYRAFPDAGAVYPKARLLDQALQACLSVNAGLSGASEEAVLEARAAAIAKALRSERFAGGS</sequence>
<dbReference type="RefSeq" id="WP_345919157.1">
    <property type="nucleotide sequence ID" value="NZ_JBDIVE010000003.1"/>
</dbReference>
<evidence type="ECO:0000313" key="3">
    <source>
        <dbReference type="Proteomes" id="UP001410394"/>
    </source>
</evidence>
<reference evidence="2 3" key="1">
    <citation type="journal article" date="2018" name="Int. J. Syst. Evol. Microbiol.">
        <title>Uliginosibacterium sediminicola sp. nov., isolated from freshwater sediment.</title>
        <authorList>
            <person name="Hwang W.M."/>
            <person name="Kim S.M."/>
            <person name="Kang K."/>
            <person name="Ahn T.Y."/>
        </authorList>
    </citation>
    <scope>NUCLEOTIDE SEQUENCE [LARGE SCALE GENOMIC DNA]</scope>
    <source>
        <strain evidence="2 3">M1-21</strain>
    </source>
</reference>
<dbReference type="Proteomes" id="UP001410394">
    <property type="component" value="Unassembled WGS sequence"/>
</dbReference>
<dbReference type="PANTHER" id="PTHR47545:SF1">
    <property type="entry name" value="MULTIFUNCTIONAL CCA PROTEIN"/>
    <property type="match status" value="1"/>
</dbReference>
<proteinExistence type="predicted"/>
<dbReference type="SUPFAM" id="SSF81891">
    <property type="entry name" value="Poly A polymerase C-terminal region-like"/>
    <property type="match status" value="1"/>
</dbReference>
<dbReference type="Gene3D" id="1.10.3090.10">
    <property type="entry name" value="cca-adding enzyme, domain 2"/>
    <property type="match status" value="1"/>
</dbReference>
<keyword evidence="1" id="KW-0547">Nucleotide-binding</keyword>
<evidence type="ECO:0000256" key="1">
    <source>
        <dbReference type="ARBA" id="ARBA00022741"/>
    </source>
</evidence>
<name>A0ABU9YX96_9RHOO</name>
<dbReference type="InterPro" id="IPR050124">
    <property type="entry name" value="tRNA_CCA-adding_enzyme"/>
</dbReference>
<comment type="caution">
    <text evidence="2">The sequence shown here is derived from an EMBL/GenBank/DDBJ whole genome shotgun (WGS) entry which is preliminary data.</text>
</comment>
<dbReference type="EMBL" id="JBDIVE010000003">
    <property type="protein sequence ID" value="MEN3068388.1"/>
    <property type="molecule type" value="Genomic_DNA"/>
</dbReference>
<organism evidence="2 3">
    <name type="scientific">Uliginosibacterium sediminicola</name>
    <dbReference type="NCBI Taxonomy" id="2024550"/>
    <lineage>
        <taxon>Bacteria</taxon>
        <taxon>Pseudomonadati</taxon>
        <taxon>Pseudomonadota</taxon>
        <taxon>Betaproteobacteria</taxon>
        <taxon>Rhodocyclales</taxon>
        <taxon>Zoogloeaceae</taxon>
        <taxon>Uliginosibacterium</taxon>
    </lineage>
</organism>
<keyword evidence="3" id="KW-1185">Reference proteome</keyword>
<gene>
    <name evidence="2" type="ORF">ABDB84_07845</name>
</gene>